<dbReference type="InterPro" id="IPR019810">
    <property type="entry name" value="Citrate_synthase_AS"/>
</dbReference>
<dbReference type="SMR" id="A0A832TP37"/>
<dbReference type="PROSITE" id="PS00480">
    <property type="entry name" value="CITRATE_SYNTHASE"/>
    <property type="match status" value="1"/>
</dbReference>
<feature type="active site" evidence="7">
    <location>
        <position position="314"/>
    </location>
</feature>
<dbReference type="GO" id="GO:0006099">
    <property type="term" value="P:tricarboxylic acid cycle"/>
    <property type="evidence" value="ECO:0007669"/>
    <property type="project" value="UniProtKB-UniPathway"/>
</dbReference>
<dbReference type="InterPro" id="IPR002020">
    <property type="entry name" value="Citrate_synthase"/>
</dbReference>
<evidence type="ECO:0000256" key="3">
    <source>
        <dbReference type="ARBA" id="ARBA00022532"/>
    </source>
</evidence>
<comment type="pathway">
    <text evidence="1">Carbohydrate metabolism; tricarboxylic acid cycle.</text>
</comment>
<dbReference type="UniPathway" id="UPA00223"/>
<name>A0A832TP37_9CREN</name>
<dbReference type="InterPro" id="IPR024176">
    <property type="entry name" value="Citrate_synthase_bac-typ"/>
</dbReference>
<dbReference type="InterPro" id="IPR054926">
    <property type="entry name" value="Cit_synThplmales"/>
</dbReference>
<dbReference type="CDD" id="cd06118">
    <property type="entry name" value="citrate_synt_like_1"/>
    <property type="match status" value="1"/>
</dbReference>
<evidence type="ECO:0000256" key="8">
    <source>
        <dbReference type="RuleBase" id="RU000441"/>
    </source>
</evidence>
<feature type="active site" evidence="7">
    <location>
        <position position="259"/>
    </location>
</feature>
<dbReference type="Pfam" id="PF00285">
    <property type="entry name" value="Citrate_synt"/>
    <property type="match status" value="1"/>
</dbReference>
<dbReference type="Gene3D" id="1.10.230.10">
    <property type="entry name" value="Cytochrome P450-Terp, domain 2"/>
    <property type="match status" value="1"/>
</dbReference>
<dbReference type="Gene3D" id="1.10.580.10">
    <property type="entry name" value="Citrate Synthase, domain 1"/>
    <property type="match status" value="1"/>
</dbReference>
<keyword evidence="4 6" id="KW-0808">Transferase</keyword>
<evidence type="ECO:0000256" key="9">
    <source>
        <dbReference type="SAM" id="Phobius"/>
    </source>
</evidence>
<keyword evidence="3" id="KW-0816">Tricarboxylic acid cycle</keyword>
<dbReference type="OMA" id="HWRQQML"/>
<dbReference type="Proteomes" id="UP000646844">
    <property type="component" value="Unassembled WGS sequence"/>
</dbReference>
<dbReference type="PIRSF" id="PIRSF001369">
    <property type="entry name" value="Citrate_synth"/>
    <property type="match status" value="1"/>
</dbReference>
<comment type="similarity">
    <text evidence="2 6 8">Belongs to the citrate synthase family.</text>
</comment>
<dbReference type="NCBIfam" id="NF010640">
    <property type="entry name" value="PRK14037.1"/>
    <property type="match status" value="1"/>
</dbReference>
<dbReference type="EMBL" id="DUJO01000024">
    <property type="protein sequence ID" value="HII73844.1"/>
    <property type="molecule type" value="Genomic_DNA"/>
</dbReference>
<dbReference type="GO" id="GO:0036440">
    <property type="term" value="F:citrate synthase activity"/>
    <property type="evidence" value="ECO:0007669"/>
    <property type="project" value="UniProtKB-EC"/>
</dbReference>
<sequence>MSVEVSRGLENVIIKTTGLTYIDGINGILRYRGYDINDLVNYASYEELIHLMLYGELPNRQQLNQIKGIINESFEVPEQVISTIFSMPRNCDAIGMMETAFGILASIYDPKWNRATNKELAVQIIAKTATITANIYRAKEGLKPKIPEPSESYAESFLAATFGKKPTQEEIKAMDASLILYTDHEVPASTTAALVASSTLSDMYSCIVAALAALKGPLHGGAAEEAFKQFVEIGSVENADKWFEEKIIKGKSRLMGFGHRVYKTYDPRAKIFKTLAKSFAEKNENVKKYYEIAERIEKLGVDTFGSKHIYPNTDFYSGIVFYALGFPIYMFTSLFALSRVLGWLAHIIEYVEEQHRLIRPRALYIGPEKREFKPIELR</sequence>
<dbReference type="NCBIfam" id="NF041157">
    <property type="entry name" value="Cit_synThplmales"/>
    <property type="match status" value="1"/>
</dbReference>
<keyword evidence="9" id="KW-0472">Membrane</keyword>
<gene>
    <name evidence="10" type="ORF">HA332_05565</name>
</gene>
<keyword evidence="9" id="KW-1133">Transmembrane helix</keyword>
<keyword evidence="9" id="KW-0812">Transmembrane</keyword>
<feature type="transmembrane region" description="Helical" evidence="9">
    <location>
        <begin position="315"/>
        <end position="337"/>
    </location>
</feature>
<dbReference type="InterPro" id="IPR016143">
    <property type="entry name" value="Citrate_synth-like_sm_a-sub"/>
</dbReference>
<comment type="caution">
    <text evidence="10">The sequence shown here is derived from an EMBL/GenBank/DDBJ whole genome shotgun (WGS) entry which is preliminary data.</text>
</comment>
<dbReference type="GO" id="GO:0005975">
    <property type="term" value="P:carbohydrate metabolic process"/>
    <property type="evidence" value="ECO:0007669"/>
    <property type="project" value="TreeGrafter"/>
</dbReference>
<dbReference type="RefSeq" id="WP_010979874.1">
    <property type="nucleotide sequence ID" value="NZ_BAABQO010000008.1"/>
</dbReference>
<dbReference type="PANTHER" id="PTHR11739:SF4">
    <property type="entry name" value="CITRATE SYNTHASE, PEROXISOMAL"/>
    <property type="match status" value="1"/>
</dbReference>
<dbReference type="EC" id="2.3.3.16" evidence="6"/>
<evidence type="ECO:0000256" key="5">
    <source>
        <dbReference type="ARBA" id="ARBA00049288"/>
    </source>
</evidence>
<reference evidence="10" key="1">
    <citation type="journal article" date="2020" name="bioRxiv">
        <title>A rank-normalized archaeal taxonomy based on genome phylogeny resolves widespread incomplete and uneven classifications.</title>
        <authorList>
            <person name="Rinke C."/>
            <person name="Chuvochina M."/>
            <person name="Mussig A.J."/>
            <person name="Chaumeil P.-A."/>
            <person name="Waite D.W."/>
            <person name="Whitman W.B."/>
            <person name="Parks D.H."/>
            <person name="Hugenholtz P."/>
        </authorList>
    </citation>
    <scope>NUCLEOTIDE SEQUENCE</scope>
    <source>
        <strain evidence="10">UBA8838</strain>
    </source>
</reference>
<dbReference type="PRINTS" id="PR00143">
    <property type="entry name" value="CITRTSNTHASE"/>
</dbReference>
<dbReference type="GeneID" id="1459862"/>
<dbReference type="NCBIfam" id="TIGR01800">
    <property type="entry name" value="cit_synth_II"/>
    <property type="match status" value="1"/>
</dbReference>
<organism evidence="10 11">
    <name type="scientific">Sulfurisphaera tokodaii</name>
    <dbReference type="NCBI Taxonomy" id="111955"/>
    <lineage>
        <taxon>Archaea</taxon>
        <taxon>Thermoproteota</taxon>
        <taxon>Thermoprotei</taxon>
        <taxon>Sulfolobales</taxon>
        <taxon>Sulfolobaceae</taxon>
        <taxon>Sulfurisphaera</taxon>
    </lineage>
</organism>
<evidence type="ECO:0000256" key="4">
    <source>
        <dbReference type="ARBA" id="ARBA00022679"/>
    </source>
</evidence>
<protein>
    <recommendedName>
        <fullName evidence="6 8">Citrate synthase</fullName>
        <ecNumber evidence="6">2.3.3.16</ecNumber>
    </recommendedName>
</protein>
<dbReference type="InterPro" id="IPR016142">
    <property type="entry name" value="Citrate_synth-like_lrg_a-sub"/>
</dbReference>
<evidence type="ECO:0000256" key="7">
    <source>
        <dbReference type="PIRSR" id="PIRSR001369-1"/>
    </source>
</evidence>
<dbReference type="SUPFAM" id="SSF48256">
    <property type="entry name" value="Citrate synthase"/>
    <property type="match status" value="1"/>
</dbReference>
<evidence type="ECO:0000256" key="2">
    <source>
        <dbReference type="ARBA" id="ARBA00010566"/>
    </source>
</evidence>
<accession>A0A832TP37</accession>
<dbReference type="InterPro" id="IPR011278">
    <property type="entry name" value="2-MeCitrate/Citrate_synth_II"/>
</dbReference>
<dbReference type="InterPro" id="IPR036969">
    <property type="entry name" value="Citrate_synthase_sf"/>
</dbReference>
<evidence type="ECO:0000256" key="6">
    <source>
        <dbReference type="PIRNR" id="PIRNR001369"/>
    </source>
</evidence>
<dbReference type="PANTHER" id="PTHR11739">
    <property type="entry name" value="CITRATE SYNTHASE"/>
    <property type="match status" value="1"/>
</dbReference>
<dbReference type="AlphaFoldDB" id="A0A832TP37"/>
<evidence type="ECO:0000313" key="11">
    <source>
        <dbReference type="Proteomes" id="UP000646844"/>
    </source>
</evidence>
<dbReference type="GO" id="GO:0005737">
    <property type="term" value="C:cytoplasm"/>
    <property type="evidence" value="ECO:0007669"/>
    <property type="project" value="InterPro"/>
</dbReference>
<proteinExistence type="inferred from homology"/>
<comment type="catalytic activity">
    <reaction evidence="5 6">
        <text>oxaloacetate + acetyl-CoA + H2O = citrate + CoA + H(+)</text>
        <dbReference type="Rhea" id="RHEA:16845"/>
        <dbReference type="ChEBI" id="CHEBI:15377"/>
        <dbReference type="ChEBI" id="CHEBI:15378"/>
        <dbReference type="ChEBI" id="CHEBI:16452"/>
        <dbReference type="ChEBI" id="CHEBI:16947"/>
        <dbReference type="ChEBI" id="CHEBI:57287"/>
        <dbReference type="ChEBI" id="CHEBI:57288"/>
        <dbReference type="EC" id="2.3.3.16"/>
    </reaction>
</comment>
<evidence type="ECO:0000256" key="1">
    <source>
        <dbReference type="ARBA" id="ARBA00005163"/>
    </source>
</evidence>
<evidence type="ECO:0000313" key="10">
    <source>
        <dbReference type="EMBL" id="HII73844.1"/>
    </source>
</evidence>